<comment type="caution">
    <text evidence="2">The sequence shown here is derived from an EMBL/GenBank/DDBJ whole genome shotgun (WGS) entry which is preliminary data.</text>
</comment>
<evidence type="ECO:0000256" key="1">
    <source>
        <dbReference type="SAM" id="MobiDB-lite"/>
    </source>
</evidence>
<proteinExistence type="predicted"/>
<sequence length="225" mass="26284">MVSPYTYFWSDKLKTEYFHSEIDLILIACKLVILPAALPLQADPAEKPNSTSPLPSFEKKELRNLKRSTRQTQQCLLVLEEQLIITTTIFRQMKRTWMTSHRLCQNTFATIVTLCREKKKLPRYHFAFNKILARKHKKQFHLTANVVLMEVLRQIREKCKKQNKGLHVIFIGLSTYINPTTYEASFPRISKDAKTDREIEDRVAKGTKNTHSKHIKNNGNTKEKP</sequence>
<protein>
    <submittedName>
        <fullName evidence="2">Uncharacterized protein</fullName>
    </submittedName>
</protein>
<accession>J9E2H5</accession>
<reference evidence="3" key="1">
    <citation type="submission" date="2012-08" db="EMBL/GenBank/DDBJ databases">
        <title>The Genome Sequence of Wuchereria bancrofti.</title>
        <authorList>
            <person name="Nutman T.B."/>
            <person name="Fink D.L."/>
            <person name="Russ C."/>
            <person name="Young S."/>
            <person name="Zeng Q."/>
            <person name="Koehrsen M."/>
            <person name="Alvarado L."/>
            <person name="Berlin A."/>
            <person name="Chapman S.B."/>
            <person name="Chen Z."/>
            <person name="Freedman E."/>
            <person name="Gellesch M."/>
            <person name="Goldberg J."/>
            <person name="Griggs A."/>
            <person name="Gujja S."/>
            <person name="Heilman E.R."/>
            <person name="Heiman D."/>
            <person name="Hepburn T."/>
            <person name="Howarth C."/>
            <person name="Jen D."/>
            <person name="Larson L."/>
            <person name="Lewis B."/>
            <person name="Mehta T."/>
            <person name="Park D."/>
            <person name="Pearson M."/>
            <person name="Roberts A."/>
            <person name="Saif S."/>
            <person name="Shea T."/>
            <person name="Shenoy N."/>
            <person name="Sisk P."/>
            <person name="Stolte C."/>
            <person name="Sykes S."/>
            <person name="Walk T."/>
            <person name="White J."/>
            <person name="Yandava C."/>
            <person name="Haas B."/>
            <person name="Henn M.R."/>
            <person name="Nusbaum C."/>
            <person name="Birren B."/>
        </authorList>
    </citation>
    <scope>NUCLEOTIDE SEQUENCE [LARGE SCALE GENOMIC DNA]</scope>
    <source>
        <strain evidence="3">NA</strain>
    </source>
</reference>
<gene>
    <name evidence="2" type="ORF">WUBG_12646</name>
</gene>
<dbReference type="AlphaFoldDB" id="J9E2H5"/>
<evidence type="ECO:0000313" key="3">
    <source>
        <dbReference type="Proteomes" id="UP000004810"/>
    </source>
</evidence>
<organism evidence="2 3">
    <name type="scientific">Wuchereria bancrofti</name>
    <dbReference type="NCBI Taxonomy" id="6293"/>
    <lineage>
        <taxon>Eukaryota</taxon>
        <taxon>Metazoa</taxon>
        <taxon>Ecdysozoa</taxon>
        <taxon>Nematoda</taxon>
        <taxon>Chromadorea</taxon>
        <taxon>Rhabditida</taxon>
        <taxon>Spirurina</taxon>
        <taxon>Spiruromorpha</taxon>
        <taxon>Filarioidea</taxon>
        <taxon>Onchocercidae</taxon>
        <taxon>Wuchereria</taxon>
    </lineage>
</organism>
<dbReference type="EMBL" id="ADBV01009062">
    <property type="protein sequence ID" value="EJW76446.1"/>
    <property type="molecule type" value="Genomic_DNA"/>
</dbReference>
<feature type="region of interest" description="Disordered" evidence="1">
    <location>
        <begin position="196"/>
        <end position="225"/>
    </location>
</feature>
<dbReference type="Proteomes" id="UP000004810">
    <property type="component" value="Unassembled WGS sequence"/>
</dbReference>
<name>J9E2H5_WUCBA</name>
<evidence type="ECO:0000313" key="2">
    <source>
        <dbReference type="EMBL" id="EJW76446.1"/>
    </source>
</evidence>